<evidence type="ECO:0000256" key="4">
    <source>
        <dbReference type="SAM" id="MobiDB-lite"/>
    </source>
</evidence>
<keyword evidence="2" id="KW-0863">Zinc-finger</keyword>
<dbReference type="AlphaFoldDB" id="A0AAD9PZC4"/>
<feature type="compositionally biased region" description="Polar residues" evidence="4">
    <location>
        <begin position="138"/>
        <end position="155"/>
    </location>
</feature>
<keyword evidence="1" id="KW-0479">Metal-binding</keyword>
<proteinExistence type="predicted"/>
<reference evidence="6" key="1">
    <citation type="journal article" date="2023" name="G3 (Bethesda)">
        <title>Whole genome assembly and annotation of the endangered Caribbean coral Acropora cervicornis.</title>
        <authorList>
            <person name="Selwyn J.D."/>
            <person name="Vollmer S.V."/>
        </authorList>
    </citation>
    <scope>NUCLEOTIDE SEQUENCE</scope>
    <source>
        <strain evidence="6">K2</strain>
    </source>
</reference>
<dbReference type="EMBL" id="JARQWQ010000093">
    <property type="protein sequence ID" value="KAK2551834.1"/>
    <property type="molecule type" value="Genomic_DNA"/>
</dbReference>
<gene>
    <name evidence="6" type="ORF">P5673_027262</name>
</gene>
<feature type="domain" description="ZSWIM4-8 C-terminal" evidence="5">
    <location>
        <begin position="876"/>
        <end position="1047"/>
    </location>
</feature>
<dbReference type="InterPro" id="IPR048370">
    <property type="entry name" value="ZSWIM4-8_C"/>
</dbReference>
<feature type="compositionally biased region" description="Low complexity" evidence="4">
    <location>
        <begin position="744"/>
        <end position="759"/>
    </location>
</feature>
<feature type="compositionally biased region" description="Basic and acidic residues" evidence="4">
    <location>
        <begin position="114"/>
        <end position="123"/>
    </location>
</feature>
<feature type="compositionally biased region" description="Polar residues" evidence="4">
    <location>
        <begin position="351"/>
        <end position="364"/>
    </location>
</feature>
<evidence type="ECO:0000313" key="6">
    <source>
        <dbReference type="EMBL" id="KAK2551834.1"/>
    </source>
</evidence>
<feature type="compositionally biased region" description="Low complexity" evidence="4">
    <location>
        <begin position="430"/>
        <end position="450"/>
    </location>
</feature>
<feature type="region of interest" description="Disordered" evidence="4">
    <location>
        <begin position="430"/>
        <end position="468"/>
    </location>
</feature>
<evidence type="ECO:0000256" key="2">
    <source>
        <dbReference type="ARBA" id="ARBA00022771"/>
    </source>
</evidence>
<feature type="region of interest" description="Disordered" evidence="4">
    <location>
        <begin position="348"/>
        <end position="376"/>
    </location>
</feature>
<evidence type="ECO:0000259" key="5">
    <source>
        <dbReference type="Pfam" id="PF21055"/>
    </source>
</evidence>
<evidence type="ECO:0000256" key="1">
    <source>
        <dbReference type="ARBA" id="ARBA00022723"/>
    </source>
</evidence>
<dbReference type="PANTHER" id="PTHR22619:SF1">
    <property type="entry name" value="ZINC FINGER SWIM DOMAIN-CONTAINING PROTEIN 8"/>
    <property type="match status" value="1"/>
</dbReference>
<sequence length="1058" mass="114960">MKGNALETQYPMLCEGTRRQRGDLAQALLFHNKDDNGRIREIMDVLLDKDRYDLPNATRERQTKKKEEKNDCQDNKSQSSETSNDDTVSTRSNIGLPTREGNNGQSSSSTSDSGTDKSKDRSKPRVLVSRIQAPKSFITVQSASLDDESGTSSGVDTDPLPTSRDQERLIAVGVMEVAPAKTGETGKGDISNSDEAKSVFLSSPQGAASFAADNLQPNVPGTEIGNPSSSFLVSLSTAYDKEVVCSSHYKQEDSFHPNFLTSPNDVNPGLSLYNGNKRCDDKESLDFDRPAGDLSCNAGAVPCANISGEGVSDLADNDPRTNEMPVSGLPLLYSNEIYPRDDLSREEVNAAMSSGASLDGSSLVNKPPPSSISSGKGVCNNSFSCKRAEIERGNPAFSQYHSSEGDVSDIEADIEESHLKLSKLQVFESPAAAGTSSDSSPTSYPSGPTAFFEGEPSASGESSYSGANLGHEYDGADAACVIVPALEEVSEEQSSGSGARGSSNSVESCRGRRRSRIRRRRRRGKLALYQATEAEAHFMFELAKTVLTKAGGNSSTSVFTQTTNTDTQTGPHRGLQLCAFEIGLFALGLHNGTSRNWLSRTYSSHVSWISGQAMEIGHQAIAILLDHWEGNLTPSEVASIADRASRSNDRTMVNAAAKLGLSCLHMATTLNPVEIQRALSQCREEDSQLLDQACQAVESAALGGGVYPEVLFNVAKHWFYLHEKDQLSNSTSRPSKNEARNRGSLSRPAQSTTSSSHSPPLSPFAAQISQFTIPPSYSSIPPPLYTTPAQYVHQKMHHQVHQMMGHYSAYLPPNCTGYRAGSQPYYSYPFTRTLPDSQFSLSGAYTGLTPPPYQASNVTANPSQHMNRLLTTQQGTQISYYLNSAYRAGMLALEVLSRRASDDRPVVKFSRNPSYSEDIRWLCTLSAKLGTSHLQRFCVATLNAVVSPFVLHELALEAARHMARSNPSQLAANLRSPTISPLVQKSLTMYAQCIHYNLISISQNEYDEFVELLRHARGAFCMAPGGMTQFNELLQSIRRGHSKKKDLWQMIIAGLAKA</sequence>
<dbReference type="GO" id="GO:0031462">
    <property type="term" value="C:Cul2-RING ubiquitin ligase complex"/>
    <property type="evidence" value="ECO:0007669"/>
    <property type="project" value="TreeGrafter"/>
</dbReference>
<comment type="caution">
    <text evidence="6">The sequence shown here is derived from an EMBL/GenBank/DDBJ whole genome shotgun (WGS) entry which is preliminary data.</text>
</comment>
<feature type="region of interest" description="Disordered" evidence="4">
    <location>
        <begin position="48"/>
        <end position="164"/>
    </location>
</feature>
<keyword evidence="7" id="KW-1185">Reference proteome</keyword>
<accession>A0AAD9PZC4</accession>
<feature type="compositionally biased region" description="Basic and acidic residues" evidence="4">
    <location>
        <begin position="48"/>
        <end position="74"/>
    </location>
</feature>
<feature type="region of interest" description="Disordered" evidence="4">
    <location>
        <begin position="491"/>
        <end position="518"/>
    </location>
</feature>
<evidence type="ECO:0000313" key="7">
    <source>
        <dbReference type="Proteomes" id="UP001249851"/>
    </source>
</evidence>
<reference evidence="6" key="2">
    <citation type="journal article" date="2023" name="Science">
        <title>Genomic signatures of disease resistance in endangered staghorn corals.</title>
        <authorList>
            <person name="Vollmer S.V."/>
            <person name="Selwyn J.D."/>
            <person name="Despard B.A."/>
            <person name="Roesel C.L."/>
        </authorList>
    </citation>
    <scope>NUCLEOTIDE SEQUENCE</scope>
    <source>
        <strain evidence="6">K2</strain>
    </source>
</reference>
<keyword evidence="3" id="KW-0862">Zinc</keyword>
<dbReference type="Pfam" id="PF21055">
    <property type="entry name" value="ZSWIM4-8_C"/>
    <property type="match status" value="1"/>
</dbReference>
<organism evidence="6 7">
    <name type="scientific">Acropora cervicornis</name>
    <name type="common">Staghorn coral</name>
    <dbReference type="NCBI Taxonomy" id="6130"/>
    <lineage>
        <taxon>Eukaryota</taxon>
        <taxon>Metazoa</taxon>
        <taxon>Cnidaria</taxon>
        <taxon>Anthozoa</taxon>
        <taxon>Hexacorallia</taxon>
        <taxon>Scleractinia</taxon>
        <taxon>Astrocoeniina</taxon>
        <taxon>Acroporidae</taxon>
        <taxon>Acropora</taxon>
    </lineage>
</organism>
<evidence type="ECO:0000256" key="3">
    <source>
        <dbReference type="ARBA" id="ARBA00022833"/>
    </source>
</evidence>
<feature type="compositionally biased region" description="Low complexity" evidence="4">
    <location>
        <begin position="492"/>
        <end position="505"/>
    </location>
</feature>
<feature type="region of interest" description="Disordered" evidence="4">
    <location>
        <begin position="726"/>
        <end position="761"/>
    </location>
</feature>
<dbReference type="PANTHER" id="PTHR22619">
    <property type="entry name" value="ZINC FINGER SWIM DOMAIN CONTAINING PROTEIN 4, 5, 6"/>
    <property type="match status" value="1"/>
</dbReference>
<dbReference type="GO" id="GO:0008270">
    <property type="term" value="F:zinc ion binding"/>
    <property type="evidence" value="ECO:0007669"/>
    <property type="project" value="UniProtKB-KW"/>
</dbReference>
<protein>
    <submittedName>
        <fullName evidence="6">Zinc finger SWIM domain-containing protein 8</fullName>
    </submittedName>
</protein>
<dbReference type="Proteomes" id="UP001249851">
    <property type="component" value="Unassembled WGS sequence"/>
</dbReference>
<feature type="compositionally biased region" description="Polar residues" evidence="4">
    <location>
        <begin position="75"/>
        <end position="105"/>
    </location>
</feature>
<name>A0AAD9PZC4_ACRCE</name>